<keyword evidence="3" id="KW-1185">Reference proteome</keyword>
<dbReference type="InterPro" id="IPR000608">
    <property type="entry name" value="UBC"/>
</dbReference>
<evidence type="ECO:0000313" key="2">
    <source>
        <dbReference type="EMBL" id="MBA0725655.1"/>
    </source>
</evidence>
<gene>
    <name evidence="2" type="ORF">Golax_022222</name>
</gene>
<dbReference type="InterPro" id="IPR016135">
    <property type="entry name" value="UBQ-conjugating_enzyme/RWD"/>
</dbReference>
<dbReference type="SUPFAM" id="SSF54495">
    <property type="entry name" value="UBC-like"/>
    <property type="match status" value="1"/>
</dbReference>
<comment type="caution">
    <text evidence="2">The sequence shown here is derived from an EMBL/GenBank/DDBJ whole genome shotgun (WGS) entry which is preliminary data.</text>
</comment>
<dbReference type="AlphaFoldDB" id="A0A7J9ANH2"/>
<dbReference type="Proteomes" id="UP000593574">
    <property type="component" value="Unassembled WGS sequence"/>
</dbReference>
<dbReference type="PROSITE" id="PS50127">
    <property type="entry name" value="UBC_2"/>
    <property type="match status" value="1"/>
</dbReference>
<reference evidence="2 3" key="1">
    <citation type="journal article" date="2019" name="Genome Biol. Evol.">
        <title>Insights into the evolution of the New World diploid cottons (Gossypium, subgenus Houzingenia) based on genome sequencing.</title>
        <authorList>
            <person name="Grover C.E."/>
            <person name="Arick M.A. 2nd"/>
            <person name="Thrash A."/>
            <person name="Conover J.L."/>
            <person name="Sanders W.S."/>
            <person name="Peterson D.G."/>
            <person name="Frelichowski J.E."/>
            <person name="Scheffler J.A."/>
            <person name="Scheffler B.E."/>
            <person name="Wendel J.F."/>
        </authorList>
    </citation>
    <scope>NUCLEOTIDE SEQUENCE [LARGE SCALE GENOMIC DNA]</scope>
    <source>
        <strain evidence="2">4</strain>
        <tissue evidence="2">Leaf</tissue>
    </source>
</reference>
<dbReference type="Pfam" id="PF00179">
    <property type="entry name" value="UQ_con"/>
    <property type="match status" value="1"/>
</dbReference>
<feature type="non-terminal residue" evidence="2">
    <location>
        <position position="1"/>
    </location>
</feature>
<dbReference type="Gene3D" id="3.10.110.10">
    <property type="entry name" value="Ubiquitin Conjugating Enzyme"/>
    <property type="match status" value="1"/>
</dbReference>
<proteinExistence type="predicted"/>
<organism evidence="2 3">
    <name type="scientific">Gossypium laxum</name>
    <dbReference type="NCBI Taxonomy" id="34288"/>
    <lineage>
        <taxon>Eukaryota</taxon>
        <taxon>Viridiplantae</taxon>
        <taxon>Streptophyta</taxon>
        <taxon>Embryophyta</taxon>
        <taxon>Tracheophyta</taxon>
        <taxon>Spermatophyta</taxon>
        <taxon>Magnoliopsida</taxon>
        <taxon>eudicotyledons</taxon>
        <taxon>Gunneridae</taxon>
        <taxon>Pentapetalae</taxon>
        <taxon>rosids</taxon>
        <taxon>malvids</taxon>
        <taxon>Malvales</taxon>
        <taxon>Malvaceae</taxon>
        <taxon>Malvoideae</taxon>
        <taxon>Gossypium</taxon>
    </lineage>
</organism>
<accession>A0A7J9ANH2</accession>
<dbReference type="EMBL" id="JABEZV010000011">
    <property type="protein sequence ID" value="MBA0725655.1"/>
    <property type="molecule type" value="Genomic_DNA"/>
</dbReference>
<sequence length="72" mass="8255">VVLRTKIFHPNIDRNGTIGLDILKDRWSASLTISQNPNLDAPLVPEIAHMYKTNRSKYDTTARSWTQKYARG</sequence>
<name>A0A7J9ANH2_9ROSI</name>
<evidence type="ECO:0000259" key="1">
    <source>
        <dbReference type="PROSITE" id="PS50127"/>
    </source>
</evidence>
<dbReference type="PANTHER" id="PTHR24068">
    <property type="entry name" value="UBIQUITIN-CONJUGATING ENZYME E2"/>
    <property type="match status" value="1"/>
</dbReference>
<evidence type="ECO:0000313" key="3">
    <source>
        <dbReference type="Proteomes" id="UP000593574"/>
    </source>
</evidence>
<protein>
    <recommendedName>
        <fullName evidence="1">UBC core domain-containing protein</fullName>
    </recommendedName>
</protein>
<feature type="domain" description="UBC core" evidence="1">
    <location>
        <begin position="1"/>
        <end position="72"/>
    </location>
</feature>